<dbReference type="InterPro" id="IPR036640">
    <property type="entry name" value="ABC1_TM_sf"/>
</dbReference>
<evidence type="ECO:0000313" key="14">
    <source>
        <dbReference type="Proteomes" id="UP001159428"/>
    </source>
</evidence>
<dbReference type="SUPFAM" id="SSF52540">
    <property type="entry name" value="P-loop containing nucleoside triphosphate hydrolases"/>
    <property type="match status" value="2"/>
</dbReference>
<dbReference type="FunFam" id="3.40.50.300:FF:000163">
    <property type="entry name" value="Multidrug resistance-associated protein member 4"/>
    <property type="match status" value="1"/>
</dbReference>
<evidence type="ECO:0000256" key="4">
    <source>
        <dbReference type="ARBA" id="ARBA00022692"/>
    </source>
</evidence>
<evidence type="ECO:0000256" key="8">
    <source>
        <dbReference type="ARBA" id="ARBA00022989"/>
    </source>
</evidence>
<gene>
    <name evidence="13" type="ORF">PMEA_00025394</name>
</gene>
<accession>A0AAU9XLH4</accession>
<dbReference type="EMBL" id="CALNXJ010000049">
    <property type="protein sequence ID" value="CAH3151250.1"/>
    <property type="molecule type" value="Genomic_DNA"/>
</dbReference>
<dbReference type="Pfam" id="PF00005">
    <property type="entry name" value="ABC_tran"/>
    <property type="match status" value="2"/>
</dbReference>
<dbReference type="Gene3D" id="3.40.50.300">
    <property type="entry name" value="P-loop containing nucleotide triphosphate hydrolases"/>
    <property type="match status" value="2"/>
</dbReference>
<evidence type="ECO:0000256" key="9">
    <source>
        <dbReference type="ARBA" id="ARBA00023136"/>
    </source>
</evidence>
<proteinExistence type="inferred from homology"/>
<evidence type="ECO:0000256" key="2">
    <source>
        <dbReference type="ARBA" id="ARBA00009726"/>
    </source>
</evidence>
<dbReference type="PROSITE" id="PS00211">
    <property type="entry name" value="ABC_TRANSPORTER_1"/>
    <property type="match status" value="2"/>
</dbReference>
<feature type="transmembrane region" description="Helical" evidence="10">
    <location>
        <begin position="130"/>
        <end position="150"/>
    </location>
</feature>
<dbReference type="GO" id="GO:0016887">
    <property type="term" value="F:ATP hydrolysis activity"/>
    <property type="evidence" value="ECO:0007669"/>
    <property type="project" value="InterPro"/>
</dbReference>
<dbReference type="InterPro" id="IPR003593">
    <property type="entry name" value="AAA+_ATPase"/>
</dbReference>
<feature type="transmembrane region" description="Helical" evidence="10">
    <location>
        <begin position="321"/>
        <end position="340"/>
    </location>
</feature>
<dbReference type="InterPro" id="IPR050173">
    <property type="entry name" value="ABC_transporter_C-like"/>
</dbReference>
<dbReference type="CDD" id="cd03250">
    <property type="entry name" value="ABCC_MRP_domain1"/>
    <property type="match status" value="1"/>
</dbReference>
<keyword evidence="6" id="KW-0547">Nucleotide-binding</keyword>
<evidence type="ECO:0000256" key="5">
    <source>
        <dbReference type="ARBA" id="ARBA00022737"/>
    </source>
</evidence>
<feature type="transmembrane region" description="Helical" evidence="10">
    <location>
        <begin position="741"/>
        <end position="767"/>
    </location>
</feature>
<dbReference type="CDD" id="cd03244">
    <property type="entry name" value="ABCC_MRP_domain2"/>
    <property type="match status" value="1"/>
</dbReference>
<dbReference type="CDD" id="cd18580">
    <property type="entry name" value="ABC_6TM_ABCC_D2"/>
    <property type="match status" value="1"/>
</dbReference>
<evidence type="ECO:0008006" key="15">
    <source>
        <dbReference type="Google" id="ProtNLM"/>
    </source>
</evidence>
<keyword evidence="5" id="KW-0677">Repeat</keyword>
<dbReference type="AlphaFoldDB" id="A0AAU9XLH4"/>
<evidence type="ECO:0000256" key="3">
    <source>
        <dbReference type="ARBA" id="ARBA00022448"/>
    </source>
</evidence>
<feature type="transmembrane region" description="Helical" evidence="10">
    <location>
        <begin position="210"/>
        <end position="232"/>
    </location>
</feature>
<feature type="transmembrane region" description="Helical" evidence="10">
    <location>
        <begin position="856"/>
        <end position="874"/>
    </location>
</feature>
<keyword evidence="4 10" id="KW-0812">Transmembrane</keyword>
<dbReference type="SMART" id="SM00382">
    <property type="entry name" value="AAA"/>
    <property type="match status" value="2"/>
</dbReference>
<dbReference type="InterPro" id="IPR044726">
    <property type="entry name" value="ABCC_6TM_D2"/>
</dbReference>
<feature type="domain" description="ABC transmembrane type-1" evidence="12">
    <location>
        <begin position="744"/>
        <end position="1026"/>
    </location>
</feature>
<evidence type="ECO:0000256" key="7">
    <source>
        <dbReference type="ARBA" id="ARBA00022840"/>
    </source>
</evidence>
<evidence type="ECO:0000256" key="1">
    <source>
        <dbReference type="ARBA" id="ARBA00004141"/>
    </source>
</evidence>
<evidence type="ECO:0000313" key="13">
    <source>
        <dbReference type="EMBL" id="CAH3151250.1"/>
    </source>
</evidence>
<dbReference type="GO" id="GO:0005524">
    <property type="term" value="F:ATP binding"/>
    <property type="evidence" value="ECO:0007669"/>
    <property type="project" value="UniProtKB-KW"/>
</dbReference>
<dbReference type="PROSITE" id="PS50929">
    <property type="entry name" value="ABC_TM1F"/>
    <property type="match status" value="2"/>
</dbReference>
<sequence length="1280" mass="143967">MPRGGYSKISSDDEEVSFTSALFFRWMNSVLKTGSQRPLDPDDFLPLQEENSACFVTKKFRESWENKKVHCKKNGKKPKLWKSVFQMLSVEDVIIILLGNSLFTASRLLFPLPLGYLVAKLMSTETGHSFSLYACALALCFNGLIGSLGMHHQDYKGEVLGIRISSALRGLVYHKTLLLSKQTLLKFTAGRVIDLISNDVKRMEEETIKFFFLTIFAFFSTAGSMFLITYLISWQAVVGVIFMCFLLPYFAVMSYFSAKLRLRTAAVSDQRISLMNQVVSGIRAIKTHAWEDEYREKIKHTRRHEISVISKKTAINSTIDALIYSVVPMATLVSVIVMVLTGQTLKPPDVFMLLCFMRILKNSCFYDLPVGFMGTYDAFVSLGRIEEFLLLDDMSETSFGDECKEDRLQTESGLTKPNICFSDSQAENMSRDSSYFAYHEKDPIPTTVCVSNLTCKQYLREDEFILQDIDIVVPPQSLTVITGPVGSGKSTLLSAIAGEIPYASGTIKYQGSVIYLPQSAWVFSGTIRENILFGQPYEEFKYERIVEACALKEDIQRFPDGDLTIVGERGEVLSGGQQARISLARAVYADGDLYLLDDPLSAVDFKVGQHIFEKCMKDLLGNKVVLLSSHHQQHMENAGQVIVLNKGRVLEKGRFTELQEQGIISSIVDSHFKASMKNNTEPYETVGLETKEKHDDIDKCQEILPLPNAGKSLEIAPEDRTIGVVTSKLYWDYFTSGVHPLMIIGMGVLFLISEAAIVAPDFWLWFLTEQNQEDQKNKTYLSIYACLVSVCLTFTVVRAYGFLLICLRCAERLHDKMLLAILQAPVLFFDSNPVGRILNRFASDIGCVDELLPKTFLKAVQNLLSISILILISITTNPWLFFLAFPLTMMVVYISKYYLKTARELKRLESISRSPVFSHFSETLLGLDTIRTRGRQADFVETFYRYQDVHNQSYILVMASGRWLGVRLDCLASLLVGAVALAAVLVSQNAAFAGLSLVYVIQVMVITQYTVRKAAEVENYMTSVERVLTYTKLNCEPGYKVERHPPKDWPSEGRIAFRDVSLTYYPGGPQVLKEINLNIKGGAKIGVAGRTGAGKSSLVAALMRMPDADGEIIIDEISIKDINLRQSRRSISVLGQTPVLFSGTLRKNLDILEEFEDPDLWQALEDVQLKDFVENLEAKLNHELLEHGANVSVGERQLICLARVLLQRSKIIILDEPTAHVDPATEQTIWDIVREKLKDATVITIAHRLNTLKDCQMILVLKDGRVHEFDKFNSLVSTQI</sequence>
<feature type="transmembrane region" description="Helical" evidence="10">
    <location>
        <begin position="238"/>
        <end position="256"/>
    </location>
</feature>
<comment type="similarity">
    <text evidence="2">Belongs to the ABC transporter superfamily. ABCC family. Conjugate transporter (TC 3.A.1.208) subfamily.</text>
</comment>
<dbReference type="PANTHER" id="PTHR24223">
    <property type="entry name" value="ATP-BINDING CASSETTE SUB-FAMILY C"/>
    <property type="match status" value="1"/>
</dbReference>
<evidence type="ECO:0000256" key="10">
    <source>
        <dbReference type="SAM" id="Phobius"/>
    </source>
</evidence>
<dbReference type="Proteomes" id="UP001159428">
    <property type="component" value="Unassembled WGS sequence"/>
</dbReference>
<keyword evidence="3" id="KW-0813">Transport</keyword>
<feature type="transmembrane region" description="Helical" evidence="10">
    <location>
        <begin position="968"/>
        <end position="986"/>
    </location>
</feature>
<organism evidence="13 14">
    <name type="scientific">Pocillopora meandrina</name>
    <dbReference type="NCBI Taxonomy" id="46732"/>
    <lineage>
        <taxon>Eukaryota</taxon>
        <taxon>Metazoa</taxon>
        <taxon>Cnidaria</taxon>
        <taxon>Anthozoa</taxon>
        <taxon>Hexacorallia</taxon>
        <taxon>Scleractinia</taxon>
        <taxon>Astrocoeniina</taxon>
        <taxon>Pocilloporidae</taxon>
        <taxon>Pocillopora</taxon>
    </lineage>
</organism>
<feature type="domain" description="ABC transporter" evidence="11">
    <location>
        <begin position="448"/>
        <end position="671"/>
    </location>
</feature>
<dbReference type="GO" id="GO:0016020">
    <property type="term" value="C:membrane"/>
    <property type="evidence" value="ECO:0007669"/>
    <property type="project" value="UniProtKB-SubCell"/>
</dbReference>
<dbReference type="FunFam" id="3.40.50.300:FF:000973">
    <property type="entry name" value="Multidrug resistance-associated protein 4"/>
    <property type="match status" value="1"/>
</dbReference>
<dbReference type="Pfam" id="PF00664">
    <property type="entry name" value="ABC_membrane"/>
    <property type="match status" value="2"/>
</dbReference>
<dbReference type="InterPro" id="IPR003439">
    <property type="entry name" value="ABC_transporter-like_ATP-bd"/>
</dbReference>
<dbReference type="InterPro" id="IPR017871">
    <property type="entry name" value="ABC_transporter-like_CS"/>
</dbReference>
<feature type="transmembrane region" description="Helical" evidence="10">
    <location>
        <begin position="84"/>
        <end position="110"/>
    </location>
</feature>
<feature type="domain" description="ABC transmembrane type-1" evidence="12">
    <location>
        <begin position="94"/>
        <end position="354"/>
    </location>
</feature>
<evidence type="ECO:0000256" key="6">
    <source>
        <dbReference type="ARBA" id="ARBA00022741"/>
    </source>
</evidence>
<dbReference type="PANTHER" id="PTHR24223:SF456">
    <property type="entry name" value="MULTIDRUG RESISTANCE-ASSOCIATED PROTEIN LETHAL(2)03659"/>
    <property type="match status" value="1"/>
</dbReference>
<dbReference type="Gene3D" id="1.20.1560.10">
    <property type="entry name" value="ABC transporter type 1, transmembrane domain"/>
    <property type="match status" value="2"/>
</dbReference>
<dbReference type="CDD" id="cd18579">
    <property type="entry name" value="ABC_6TM_ABCC_D1"/>
    <property type="match status" value="1"/>
</dbReference>
<evidence type="ECO:0000259" key="11">
    <source>
        <dbReference type="PROSITE" id="PS50893"/>
    </source>
</evidence>
<reference evidence="13 14" key="1">
    <citation type="submission" date="2022-05" db="EMBL/GenBank/DDBJ databases">
        <authorList>
            <consortium name="Genoscope - CEA"/>
            <person name="William W."/>
        </authorList>
    </citation>
    <scope>NUCLEOTIDE SEQUENCE [LARGE SCALE GENOMIC DNA]</scope>
</reference>
<dbReference type="PROSITE" id="PS50893">
    <property type="entry name" value="ABC_TRANSPORTER_2"/>
    <property type="match status" value="2"/>
</dbReference>
<feature type="transmembrane region" description="Helical" evidence="10">
    <location>
        <begin position="779"/>
        <end position="805"/>
    </location>
</feature>
<feature type="domain" description="ABC transporter" evidence="11">
    <location>
        <begin position="1057"/>
        <end position="1280"/>
    </location>
</feature>
<name>A0AAU9XLH4_9CNID</name>
<keyword evidence="14" id="KW-1185">Reference proteome</keyword>
<keyword evidence="9 10" id="KW-0472">Membrane</keyword>
<comment type="subcellular location">
    <subcellularLocation>
        <location evidence="1">Membrane</location>
        <topology evidence="1">Multi-pass membrane protein</topology>
    </subcellularLocation>
</comment>
<evidence type="ECO:0000259" key="12">
    <source>
        <dbReference type="PROSITE" id="PS50929"/>
    </source>
</evidence>
<keyword evidence="8 10" id="KW-1133">Transmembrane helix</keyword>
<keyword evidence="7" id="KW-0067">ATP-binding</keyword>
<dbReference type="GO" id="GO:0140359">
    <property type="term" value="F:ABC-type transporter activity"/>
    <property type="evidence" value="ECO:0007669"/>
    <property type="project" value="InterPro"/>
</dbReference>
<dbReference type="InterPro" id="IPR011527">
    <property type="entry name" value="ABC1_TM_dom"/>
</dbReference>
<dbReference type="InterPro" id="IPR044746">
    <property type="entry name" value="ABCC_6TM_D1"/>
</dbReference>
<dbReference type="SUPFAM" id="SSF90123">
    <property type="entry name" value="ABC transporter transmembrane region"/>
    <property type="match status" value="2"/>
</dbReference>
<comment type="caution">
    <text evidence="13">The sequence shown here is derived from an EMBL/GenBank/DDBJ whole genome shotgun (WGS) entry which is preliminary data.</text>
</comment>
<feature type="transmembrane region" description="Helical" evidence="10">
    <location>
        <begin position="992"/>
        <end position="1011"/>
    </location>
</feature>
<dbReference type="FunFam" id="1.20.1560.10:FF:000014">
    <property type="entry name" value="Multidrug resistance-associated protein member 4"/>
    <property type="match status" value="1"/>
</dbReference>
<protein>
    <recommendedName>
        <fullName evidence="15">Multidrug resistance-associated protein 4</fullName>
    </recommendedName>
</protein>
<dbReference type="InterPro" id="IPR027417">
    <property type="entry name" value="P-loop_NTPase"/>
</dbReference>